<keyword evidence="2" id="KW-1185">Reference proteome</keyword>
<evidence type="ECO:0000313" key="2">
    <source>
        <dbReference type="Proteomes" id="UP000190897"/>
    </source>
</evidence>
<accession>A0A1T5HG08</accession>
<protein>
    <submittedName>
        <fullName evidence="1">Uncharacterized protein</fullName>
    </submittedName>
</protein>
<reference evidence="2" key="1">
    <citation type="submission" date="2017-02" db="EMBL/GenBank/DDBJ databases">
        <authorList>
            <person name="Varghese N."/>
            <person name="Submissions S."/>
        </authorList>
    </citation>
    <scope>NUCLEOTIDE SEQUENCE [LARGE SCALE GENOMIC DNA]</scope>
    <source>
        <strain evidence="2">DSM 22270</strain>
    </source>
</reference>
<proteinExistence type="predicted"/>
<dbReference type="AlphaFoldDB" id="A0A1T5HG08"/>
<sequence>MLINLYPIRELNSRQKKIIVLARFLHERHFMSLTKAEWRLLLGQFVKENDTFPLQFNKDGLATTESLVAFAKVMDRFSERMIDTADPAFYLDAPNILTLSGSAGFGQTVIIKLTAKK</sequence>
<organism evidence="1 2">
    <name type="scientific">Dyadobacter psychrophilus</name>
    <dbReference type="NCBI Taxonomy" id="651661"/>
    <lineage>
        <taxon>Bacteria</taxon>
        <taxon>Pseudomonadati</taxon>
        <taxon>Bacteroidota</taxon>
        <taxon>Cytophagia</taxon>
        <taxon>Cytophagales</taxon>
        <taxon>Spirosomataceae</taxon>
        <taxon>Dyadobacter</taxon>
    </lineage>
</organism>
<name>A0A1T5HG08_9BACT</name>
<evidence type="ECO:0000313" key="1">
    <source>
        <dbReference type="EMBL" id="SKC19574.1"/>
    </source>
</evidence>
<dbReference type="Proteomes" id="UP000190897">
    <property type="component" value="Unassembled WGS sequence"/>
</dbReference>
<dbReference type="EMBL" id="FUZA01000014">
    <property type="protein sequence ID" value="SKC19574.1"/>
    <property type="molecule type" value="Genomic_DNA"/>
</dbReference>
<gene>
    <name evidence="1" type="ORF">SAMN05660293_05487</name>
</gene>